<dbReference type="EMBL" id="FYDG01000003">
    <property type="protein sequence ID" value="SNB69401.1"/>
    <property type="molecule type" value="Genomic_DNA"/>
</dbReference>
<protein>
    <submittedName>
        <fullName evidence="2">Uncharacterized protein</fullName>
    </submittedName>
</protein>
<evidence type="ECO:0000313" key="2">
    <source>
        <dbReference type="EMBL" id="SNB69401.1"/>
    </source>
</evidence>
<accession>A0A212RB01</accession>
<keyword evidence="3" id="KW-1185">Reference proteome</keyword>
<feature type="compositionally biased region" description="Polar residues" evidence="1">
    <location>
        <begin position="29"/>
        <end position="48"/>
    </location>
</feature>
<feature type="compositionally biased region" description="Gly residues" evidence="1">
    <location>
        <begin position="71"/>
        <end position="80"/>
    </location>
</feature>
<evidence type="ECO:0000313" key="3">
    <source>
        <dbReference type="Proteomes" id="UP000198418"/>
    </source>
</evidence>
<proteinExistence type="predicted"/>
<name>A0A212RB01_RHOAC</name>
<dbReference type="AlphaFoldDB" id="A0A212RB01"/>
<organism evidence="2 3">
    <name type="scientific">Rhodoblastus acidophilus</name>
    <name type="common">Rhodopseudomonas acidophila</name>
    <dbReference type="NCBI Taxonomy" id="1074"/>
    <lineage>
        <taxon>Bacteria</taxon>
        <taxon>Pseudomonadati</taxon>
        <taxon>Pseudomonadota</taxon>
        <taxon>Alphaproteobacteria</taxon>
        <taxon>Hyphomicrobiales</taxon>
        <taxon>Rhodoblastaceae</taxon>
        <taxon>Rhodoblastus</taxon>
    </lineage>
</organism>
<dbReference type="Proteomes" id="UP000198418">
    <property type="component" value="Unassembled WGS sequence"/>
</dbReference>
<dbReference type="RefSeq" id="WP_088520328.1">
    <property type="nucleotide sequence ID" value="NZ_FYDG01000003.1"/>
</dbReference>
<evidence type="ECO:0000256" key="1">
    <source>
        <dbReference type="SAM" id="MobiDB-lite"/>
    </source>
</evidence>
<reference evidence="3" key="1">
    <citation type="submission" date="2017-06" db="EMBL/GenBank/DDBJ databases">
        <authorList>
            <person name="Varghese N."/>
            <person name="Submissions S."/>
        </authorList>
    </citation>
    <scope>NUCLEOTIDE SEQUENCE [LARGE SCALE GENOMIC DNA]</scope>
    <source>
        <strain evidence="3">DSM 137</strain>
    </source>
</reference>
<gene>
    <name evidence="2" type="ORF">SAMN06265338_103212</name>
</gene>
<sequence length="80" mass="8048">MGQFVSALFGGGGNASAQAAADAARQRELSSIATARQEQEAQDQSAKTNGELGQVGKTPRGRRLLLSNESGGLGSTLGSA</sequence>
<feature type="region of interest" description="Disordered" evidence="1">
    <location>
        <begin position="10"/>
        <end position="80"/>
    </location>
</feature>